<evidence type="ECO:0000256" key="1">
    <source>
        <dbReference type="SAM" id="MobiDB-lite"/>
    </source>
</evidence>
<reference evidence="2" key="1">
    <citation type="submission" date="2018-02" db="EMBL/GenBank/DDBJ databases">
        <title>Rhizophora mucronata_Transcriptome.</title>
        <authorList>
            <person name="Meera S.P."/>
            <person name="Sreeshan A."/>
            <person name="Augustine A."/>
        </authorList>
    </citation>
    <scope>NUCLEOTIDE SEQUENCE</scope>
    <source>
        <tissue evidence="2">Leaf</tissue>
    </source>
</reference>
<feature type="region of interest" description="Disordered" evidence="1">
    <location>
        <begin position="1"/>
        <end position="45"/>
    </location>
</feature>
<dbReference type="EMBL" id="GGEC01041197">
    <property type="protein sequence ID" value="MBX21681.1"/>
    <property type="molecule type" value="Transcribed_RNA"/>
</dbReference>
<organism evidence="2">
    <name type="scientific">Rhizophora mucronata</name>
    <name type="common">Asiatic mangrove</name>
    <dbReference type="NCBI Taxonomy" id="61149"/>
    <lineage>
        <taxon>Eukaryota</taxon>
        <taxon>Viridiplantae</taxon>
        <taxon>Streptophyta</taxon>
        <taxon>Embryophyta</taxon>
        <taxon>Tracheophyta</taxon>
        <taxon>Spermatophyta</taxon>
        <taxon>Magnoliopsida</taxon>
        <taxon>eudicotyledons</taxon>
        <taxon>Gunneridae</taxon>
        <taxon>Pentapetalae</taxon>
        <taxon>rosids</taxon>
        <taxon>fabids</taxon>
        <taxon>Malpighiales</taxon>
        <taxon>Rhizophoraceae</taxon>
        <taxon>Rhizophora</taxon>
    </lineage>
</organism>
<protein>
    <submittedName>
        <fullName evidence="2">Uncharacterized protein</fullName>
    </submittedName>
</protein>
<name>A0A2P2LUP3_RHIMU</name>
<dbReference type="AlphaFoldDB" id="A0A2P2LUP3"/>
<evidence type="ECO:0000313" key="2">
    <source>
        <dbReference type="EMBL" id="MBX21681.1"/>
    </source>
</evidence>
<proteinExistence type="predicted"/>
<accession>A0A2P2LUP3</accession>
<feature type="compositionally biased region" description="Polar residues" evidence="1">
    <location>
        <begin position="15"/>
        <end position="25"/>
    </location>
</feature>
<sequence length="45" mass="5291">MDWAVKGGPWHKSSQEQPQLLQSRSFHPPTQPKCITEIKIQQKYK</sequence>